<name>W9GFW5_9MICO</name>
<dbReference type="Pfam" id="PF13333">
    <property type="entry name" value="rve_2"/>
    <property type="match status" value="1"/>
</dbReference>
<evidence type="ECO:0000313" key="3">
    <source>
        <dbReference type="EMBL" id="EWT03728.1"/>
    </source>
</evidence>
<evidence type="ECO:0000256" key="1">
    <source>
        <dbReference type="ARBA" id="ARBA00002286"/>
    </source>
</evidence>
<dbReference type="OrthoDB" id="4281720at2"/>
<dbReference type="SUPFAM" id="SSF53098">
    <property type="entry name" value="Ribonuclease H-like"/>
    <property type="match status" value="1"/>
</dbReference>
<dbReference type="InterPro" id="IPR001584">
    <property type="entry name" value="Integrase_cat-core"/>
</dbReference>
<dbReference type="Proteomes" id="UP000019494">
    <property type="component" value="Unassembled WGS sequence"/>
</dbReference>
<dbReference type="InterPro" id="IPR012337">
    <property type="entry name" value="RNaseH-like_sf"/>
</dbReference>
<dbReference type="Pfam" id="PF13276">
    <property type="entry name" value="HTH_21"/>
    <property type="match status" value="1"/>
</dbReference>
<protein>
    <submittedName>
        <fullName evidence="3">Integrase</fullName>
    </submittedName>
</protein>
<evidence type="ECO:0000313" key="4">
    <source>
        <dbReference type="Proteomes" id="UP000019494"/>
    </source>
</evidence>
<dbReference type="NCBIfam" id="NF033516">
    <property type="entry name" value="transpos_IS3"/>
    <property type="match status" value="1"/>
</dbReference>
<dbReference type="PANTHER" id="PTHR46889">
    <property type="entry name" value="TRANSPOSASE INSF FOR INSERTION SEQUENCE IS3B-RELATED"/>
    <property type="match status" value="1"/>
</dbReference>
<sequence length="301" mass="33926">MRAKYAFIEAEKATVNEDGTPRYTVTAMCTWLGVATSGFYDWLTRPASATARRRAELGALIEHLFEQHDGTYGYRRIHAALSRMGRPCDPETVRAIMRERGLVACQPRAKRRCTTKQGQEVADVPDLVNRDFTSAAPGAKLVGDITYVRTWEGWLYVALVIDCCSRAIVGYAMADHYKTPLITEAIEMAARNLDLPKNAIFHSDRGSNYMSDEYAAVLARLGLSRSVGRTGICFDNALAESTNGALKVELVNRKQFPTREMARRDIARWIELFYNRRRLHSGLGYKTPNEILESHRESPKV</sequence>
<dbReference type="InterPro" id="IPR050900">
    <property type="entry name" value="Transposase_IS3/IS150/IS904"/>
</dbReference>
<dbReference type="GO" id="GO:0015074">
    <property type="term" value="P:DNA integration"/>
    <property type="evidence" value="ECO:0007669"/>
    <property type="project" value="InterPro"/>
</dbReference>
<dbReference type="InterPro" id="IPR048020">
    <property type="entry name" value="Transpos_IS3"/>
</dbReference>
<reference evidence="4" key="1">
    <citation type="submission" date="2013-08" db="EMBL/GenBank/DDBJ databases">
        <title>Intrasporangium oryzae NRRL B-24470.</title>
        <authorList>
            <person name="Liu H."/>
            <person name="Wang G."/>
        </authorList>
    </citation>
    <scope>NUCLEOTIDE SEQUENCE [LARGE SCALE GENOMIC DNA]</scope>
    <source>
        <strain evidence="4">Q5-1</strain>
    </source>
</reference>
<comment type="caution">
    <text evidence="3">The sequence shown here is derived from an EMBL/GenBank/DDBJ whole genome shotgun (WGS) entry which is preliminary data.</text>
</comment>
<keyword evidence="4" id="KW-1185">Reference proteome</keyword>
<dbReference type="PROSITE" id="PS50994">
    <property type="entry name" value="INTEGRASE"/>
    <property type="match status" value="1"/>
</dbReference>
<dbReference type="InterPro" id="IPR036397">
    <property type="entry name" value="RNaseH_sf"/>
</dbReference>
<comment type="function">
    <text evidence="1">Involved in the transposition of the insertion sequence.</text>
</comment>
<dbReference type="Gene3D" id="3.30.420.10">
    <property type="entry name" value="Ribonuclease H-like superfamily/Ribonuclease H"/>
    <property type="match status" value="1"/>
</dbReference>
<organism evidence="3 4">
    <name type="scientific">Intrasporangium chromatireducens Q5-1</name>
    <dbReference type="NCBI Taxonomy" id="584657"/>
    <lineage>
        <taxon>Bacteria</taxon>
        <taxon>Bacillati</taxon>
        <taxon>Actinomycetota</taxon>
        <taxon>Actinomycetes</taxon>
        <taxon>Micrococcales</taxon>
        <taxon>Intrasporangiaceae</taxon>
        <taxon>Intrasporangium</taxon>
    </lineage>
</organism>
<evidence type="ECO:0000259" key="2">
    <source>
        <dbReference type="PROSITE" id="PS50994"/>
    </source>
</evidence>
<dbReference type="GO" id="GO:0003676">
    <property type="term" value="F:nucleic acid binding"/>
    <property type="evidence" value="ECO:0007669"/>
    <property type="project" value="InterPro"/>
</dbReference>
<dbReference type="InterPro" id="IPR025948">
    <property type="entry name" value="HTH-like_dom"/>
</dbReference>
<dbReference type="Pfam" id="PF00665">
    <property type="entry name" value="rve"/>
    <property type="match status" value="1"/>
</dbReference>
<dbReference type="AlphaFoldDB" id="W9GFW5"/>
<feature type="domain" description="Integrase catalytic" evidence="2">
    <location>
        <begin position="133"/>
        <end position="296"/>
    </location>
</feature>
<gene>
    <name evidence="3" type="ORF">N864_19155</name>
</gene>
<feature type="non-terminal residue" evidence="3">
    <location>
        <position position="301"/>
    </location>
</feature>
<dbReference type="PANTHER" id="PTHR46889:SF4">
    <property type="entry name" value="TRANSPOSASE INSO FOR INSERTION SEQUENCE ELEMENT IS911B-RELATED"/>
    <property type="match status" value="1"/>
</dbReference>
<dbReference type="EMBL" id="AWQS01000510">
    <property type="protein sequence ID" value="EWT03728.1"/>
    <property type="molecule type" value="Genomic_DNA"/>
</dbReference>
<proteinExistence type="predicted"/>
<accession>W9GFW5</accession>
<dbReference type="RefSeq" id="WP_034722872.1">
    <property type="nucleotide sequence ID" value="NZ_AWQS01000510.1"/>
</dbReference>